<evidence type="ECO:0000313" key="2">
    <source>
        <dbReference type="Proteomes" id="UP000270616"/>
    </source>
</evidence>
<reference evidence="1 2" key="1">
    <citation type="submission" date="2018-10" db="EMBL/GenBank/DDBJ databases">
        <title>Kocuria sp. M5W7-7, whole genome shotgun sequence.</title>
        <authorList>
            <person name="Tuo L."/>
        </authorList>
    </citation>
    <scope>NUCLEOTIDE SEQUENCE [LARGE SCALE GENOMIC DNA]</scope>
    <source>
        <strain evidence="1 2">M5W7-7</strain>
    </source>
</reference>
<dbReference type="AlphaFoldDB" id="A0A3N3ZUX3"/>
<dbReference type="OrthoDB" id="3518032at2"/>
<dbReference type="InterPro" id="IPR027417">
    <property type="entry name" value="P-loop_NTPase"/>
</dbReference>
<proteinExistence type="predicted"/>
<dbReference type="SUPFAM" id="SSF52540">
    <property type="entry name" value="P-loop containing nucleoside triphosphate hydrolases"/>
    <property type="match status" value="1"/>
</dbReference>
<protein>
    <submittedName>
        <fullName evidence="1">Uncharacterized protein</fullName>
    </submittedName>
</protein>
<organism evidence="1 2">
    <name type="scientific">Kocuria soli</name>
    <dbReference type="NCBI Taxonomy" id="2485125"/>
    <lineage>
        <taxon>Bacteria</taxon>
        <taxon>Bacillati</taxon>
        <taxon>Actinomycetota</taxon>
        <taxon>Actinomycetes</taxon>
        <taxon>Micrococcales</taxon>
        <taxon>Micrococcaceae</taxon>
        <taxon>Kocuria</taxon>
    </lineage>
</organism>
<dbReference type="Proteomes" id="UP000270616">
    <property type="component" value="Unassembled WGS sequence"/>
</dbReference>
<comment type="caution">
    <text evidence="1">The sequence shown here is derived from an EMBL/GenBank/DDBJ whole genome shotgun (WGS) entry which is preliminary data.</text>
</comment>
<gene>
    <name evidence="1" type="ORF">EDL96_00555</name>
</gene>
<dbReference type="Gene3D" id="3.40.50.300">
    <property type="entry name" value="P-loop containing nucleotide triphosphate hydrolases"/>
    <property type="match status" value="1"/>
</dbReference>
<sequence length="197" mass="21778">MQDVELLMDPAIAERNPSGLALMHQLENPTRRPHLIGIDGRSGAGKTSLAEQLSSVLSVTRDVVTFHLEDIYPGWDGLAQGIETYNESIMAALREEQDAYWAAWDWLANSSGGPRLTRCAEIVILEGVGACNAVAREVLDVSVWVELPESQRRARALSRDGASYEQYWDRWAAQEALYLESDPVWEGADIIQPGPTA</sequence>
<dbReference type="EMBL" id="RKMF01000001">
    <property type="protein sequence ID" value="ROZ65626.1"/>
    <property type="molecule type" value="Genomic_DNA"/>
</dbReference>
<name>A0A3N3ZUX3_9MICC</name>
<evidence type="ECO:0000313" key="1">
    <source>
        <dbReference type="EMBL" id="ROZ65626.1"/>
    </source>
</evidence>
<keyword evidence="2" id="KW-1185">Reference proteome</keyword>
<accession>A0A3N3ZUX3</accession>
<dbReference type="RefSeq" id="WP_123823691.1">
    <property type="nucleotide sequence ID" value="NZ_RKMF01000001.1"/>
</dbReference>